<keyword evidence="2" id="KW-1185">Reference proteome</keyword>
<dbReference type="EMBL" id="MU825397">
    <property type="protein sequence ID" value="KAJ7394136.1"/>
    <property type="molecule type" value="Genomic_DNA"/>
</dbReference>
<name>A0A9X0DC14_9CNID</name>
<sequence>MRGYNFNTIVPMKARLSLKQTIAELLIQLLVKVIYKMKCILSFRNKFKELQMKSTLIAFFCCLLFAVSLASDNPQAACYDKCNKEHMACVNDCVISDDNSFQCLWKCRNDYYGCTAGCYKPPIPGAQ</sequence>
<protein>
    <submittedName>
        <fullName evidence="1">Uncharacterized protein</fullName>
    </submittedName>
</protein>
<gene>
    <name evidence="1" type="ORF">OS493_003814</name>
</gene>
<proteinExistence type="predicted"/>
<dbReference type="AlphaFoldDB" id="A0A9X0DC14"/>
<dbReference type="Proteomes" id="UP001163046">
    <property type="component" value="Unassembled WGS sequence"/>
</dbReference>
<comment type="caution">
    <text evidence="1">The sequence shown here is derived from an EMBL/GenBank/DDBJ whole genome shotgun (WGS) entry which is preliminary data.</text>
</comment>
<accession>A0A9X0DC14</accession>
<organism evidence="1 2">
    <name type="scientific">Desmophyllum pertusum</name>
    <dbReference type="NCBI Taxonomy" id="174260"/>
    <lineage>
        <taxon>Eukaryota</taxon>
        <taxon>Metazoa</taxon>
        <taxon>Cnidaria</taxon>
        <taxon>Anthozoa</taxon>
        <taxon>Hexacorallia</taxon>
        <taxon>Scleractinia</taxon>
        <taxon>Caryophylliina</taxon>
        <taxon>Caryophylliidae</taxon>
        <taxon>Desmophyllum</taxon>
    </lineage>
</organism>
<reference evidence="1" key="1">
    <citation type="submission" date="2023-01" db="EMBL/GenBank/DDBJ databases">
        <title>Genome assembly of the deep-sea coral Lophelia pertusa.</title>
        <authorList>
            <person name="Herrera S."/>
            <person name="Cordes E."/>
        </authorList>
    </citation>
    <scope>NUCLEOTIDE SEQUENCE</scope>
    <source>
        <strain evidence="1">USNM1676648</strain>
        <tissue evidence="1">Polyp</tissue>
    </source>
</reference>
<evidence type="ECO:0000313" key="1">
    <source>
        <dbReference type="EMBL" id="KAJ7394136.1"/>
    </source>
</evidence>
<evidence type="ECO:0000313" key="2">
    <source>
        <dbReference type="Proteomes" id="UP001163046"/>
    </source>
</evidence>